<comment type="similarity">
    <text evidence="3">Belongs to the CCDC85 family.</text>
</comment>
<feature type="compositionally biased region" description="Basic and acidic residues" evidence="7">
    <location>
        <begin position="493"/>
        <end position="503"/>
    </location>
</feature>
<dbReference type="PANTHER" id="PTHR13546:SF15">
    <property type="entry name" value="CCDC85"/>
    <property type="match status" value="1"/>
</dbReference>
<evidence type="ECO:0000256" key="4">
    <source>
        <dbReference type="ARBA" id="ARBA00022949"/>
    </source>
</evidence>
<evidence type="ECO:0000313" key="8">
    <source>
        <dbReference type="EMBL" id="SVE69819.1"/>
    </source>
</evidence>
<dbReference type="PANTHER" id="PTHR13546">
    <property type="entry name" value="RE60986P"/>
    <property type="match status" value="1"/>
</dbReference>
<dbReference type="Pfam" id="PF10226">
    <property type="entry name" value="CCDC85"/>
    <property type="match status" value="1"/>
</dbReference>
<dbReference type="InterPro" id="IPR019359">
    <property type="entry name" value="CCDC85"/>
</dbReference>
<feature type="region of interest" description="Disordered" evidence="7">
    <location>
        <begin position="493"/>
        <end position="528"/>
    </location>
</feature>
<feature type="region of interest" description="Disordered" evidence="7">
    <location>
        <begin position="208"/>
        <end position="253"/>
    </location>
</feature>
<comment type="similarity">
    <text evidence="2">Belongs to the FAM98 family.</text>
</comment>
<keyword evidence="4" id="KW-0965">Cell junction</keyword>
<dbReference type="Pfam" id="PF10239">
    <property type="entry name" value="DUF2465"/>
    <property type="match status" value="1"/>
</dbReference>
<proteinExistence type="evidence at transcript level"/>
<dbReference type="GO" id="GO:0005912">
    <property type="term" value="C:adherens junction"/>
    <property type="evidence" value="ECO:0007669"/>
    <property type="project" value="UniProtKB-SubCell"/>
</dbReference>
<evidence type="ECO:0000256" key="7">
    <source>
        <dbReference type="SAM" id="MobiDB-lite"/>
    </source>
</evidence>
<feature type="compositionally biased region" description="Basic and acidic residues" evidence="7">
    <location>
        <begin position="232"/>
        <end position="246"/>
    </location>
</feature>
<gene>
    <name evidence="8" type="primary">EOG090X06T3</name>
</gene>
<sequence length="624" mass="71037">MDGPPLGRLSSRMNRLKLMNFLVSECAAALMINYEDQIQKASIADETPTAEHLKSILVTLGFDKPPSDITVQKLFSKLDTRMEEMIAKLPKGYPGLPLLTVCLTEDQWRKLDQLHAELFRDYKLRRDMLLTRLDVTVLSFTWSPKVKTKLDEVSAILHPLRSDMHSQPNVSICHLLSAREDAAFVEKTSSASVREKTKTPLQRMLIGAVPDRGGRPREQRPPAPEMPGWQKRKPDASLRPVPLKEDGEGEQQMSEEELMMLTVPVLVRRLIDTQNKMTTQASEIKGLKSSYQRLQEDNQELRDLCCFLDDDRQKGRKLAREWQRFGRYTASVMRQEVSSYQGKLKQLESRQQELVKDNSELKELCLYLDEERSEAHHVICPSCGAAPSSPSPQVDSTSAHHNQNHHQQPVRDDGDGSSSSTNADEPNLLPSRHSTLNRPPTLAGMVHQRVIRTSSQDRLLDDHAQSRSVLAEQLLQYTRQLELRILQMEEDRSVSSRGMERTLQHHMQQQRTAERPRPPHPPPYNASHNQRAVELGIRSDDVSSDQHEDDLAHSRPEAVTRALRVLQVREFLEPSGLVTPDSELADEEVDRLGQHQSDEVLGDGERALVHAMCNVMTQFIYLFD</sequence>
<organism evidence="8">
    <name type="scientific">Eubosmina coregoni</name>
    <dbReference type="NCBI Taxonomy" id="186181"/>
    <lineage>
        <taxon>Eukaryota</taxon>
        <taxon>Metazoa</taxon>
        <taxon>Ecdysozoa</taxon>
        <taxon>Arthropoda</taxon>
        <taxon>Crustacea</taxon>
        <taxon>Branchiopoda</taxon>
        <taxon>Diplostraca</taxon>
        <taxon>Cladocera</taxon>
        <taxon>Anomopoda</taxon>
        <taxon>Bosminidae</taxon>
        <taxon>Eubosmina</taxon>
    </lineage>
</organism>
<evidence type="ECO:0000256" key="2">
    <source>
        <dbReference type="ARBA" id="ARBA00007218"/>
    </source>
</evidence>
<dbReference type="AlphaFoldDB" id="A0A4Y7LR38"/>
<evidence type="ECO:0000256" key="3">
    <source>
        <dbReference type="ARBA" id="ARBA00009052"/>
    </source>
</evidence>
<dbReference type="InterPro" id="IPR018797">
    <property type="entry name" value="FAM98"/>
</dbReference>
<feature type="coiled-coil region" evidence="6">
    <location>
        <begin position="330"/>
        <end position="364"/>
    </location>
</feature>
<evidence type="ECO:0000256" key="6">
    <source>
        <dbReference type="SAM" id="Coils"/>
    </source>
</evidence>
<comment type="subcellular location">
    <subcellularLocation>
        <location evidence="1">Cell junction</location>
        <location evidence="1">Adherens junction</location>
    </subcellularLocation>
</comment>
<evidence type="ECO:0000256" key="1">
    <source>
        <dbReference type="ARBA" id="ARBA00004536"/>
    </source>
</evidence>
<reference evidence="8" key="1">
    <citation type="submission" date="2018-08" db="EMBL/GenBank/DDBJ databases">
        <authorList>
            <person name="Cornetti L."/>
        </authorList>
    </citation>
    <scope>NUCLEOTIDE SEQUENCE</scope>
    <source>
        <strain evidence="8">FI-BAL1-1</strain>
    </source>
</reference>
<feature type="region of interest" description="Disordered" evidence="7">
    <location>
        <begin position="385"/>
        <end position="443"/>
    </location>
</feature>
<name>A0A4Y7LR38_9CRUS</name>
<dbReference type="EMBL" id="LR000200">
    <property type="protein sequence ID" value="SVE69819.1"/>
    <property type="molecule type" value="mRNA"/>
</dbReference>
<protein>
    <submittedName>
        <fullName evidence="8">EOG090X06T3</fullName>
    </submittedName>
</protein>
<feature type="compositionally biased region" description="Polar residues" evidence="7">
    <location>
        <begin position="393"/>
        <end position="407"/>
    </location>
</feature>
<accession>A0A4Y7LR38</accession>
<evidence type="ECO:0000256" key="5">
    <source>
        <dbReference type="ARBA" id="ARBA00023054"/>
    </source>
</evidence>
<keyword evidence="5 6" id="KW-0175">Coiled coil</keyword>